<dbReference type="Pfam" id="PF03184">
    <property type="entry name" value="DDE_1"/>
    <property type="match status" value="1"/>
</dbReference>
<keyword evidence="3" id="KW-1185">Reference proteome</keyword>
<name>A0A3P9PAK4_POERE</name>
<feature type="domain" description="DDE-1" evidence="1">
    <location>
        <begin position="12"/>
        <end position="85"/>
    </location>
</feature>
<reference evidence="2" key="2">
    <citation type="submission" date="2025-08" db="UniProtKB">
        <authorList>
            <consortium name="Ensembl"/>
        </authorList>
    </citation>
    <scope>IDENTIFICATION</scope>
    <source>
        <strain evidence="2">Guanapo</strain>
    </source>
</reference>
<reference evidence="3" key="1">
    <citation type="submission" date="2013-11" db="EMBL/GenBank/DDBJ databases">
        <title>The genomic landscape of the Guanapo guppy.</title>
        <authorList>
            <person name="Kuenstner A."/>
            <person name="Dreyer C."/>
        </authorList>
    </citation>
    <scope>NUCLEOTIDE SEQUENCE</scope>
    <source>
        <strain evidence="3">Guanapo</strain>
    </source>
</reference>
<dbReference type="Proteomes" id="UP000242638">
    <property type="component" value="Unassembled WGS sequence"/>
</dbReference>
<dbReference type="AlphaFoldDB" id="A0A3P9PAK4"/>
<dbReference type="STRING" id="8081.ENSPREP00000018743"/>
<proteinExistence type="predicted"/>
<sequence>MENAGGHVADLSYDDVQIEYLPPNTTSLIQPMDQGIICAFKALYTRNALQHLVEAVDLDQDFSLKCKLCDNVENVNDSFEKIYKECKAGLWGLNI</sequence>
<evidence type="ECO:0000313" key="3">
    <source>
        <dbReference type="Proteomes" id="UP000242638"/>
    </source>
</evidence>
<dbReference type="InterPro" id="IPR004875">
    <property type="entry name" value="DDE_SF_endonuclease_dom"/>
</dbReference>
<evidence type="ECO:0000313" key="2">
    <source>
        <dbReference type="Ensembl" id="ENSPREP00000018743.1"/>
    </source>
</evidence>
<protein>
    <recommendedName>
        <fullName evidence="1">DDE-1 domain-containing protein</fullName>
    </recommendedName>
</protein>
<dbReference type="Ensembl" id="ENSPRET00000018946.1">
    <property type="protein sequence ID" value="ENSPREP00000018743.1"/>
    <property type="gene ID" value="ENSPREG00000012695.1"/>
</dbReference>
<dbReference type="GeneTree" id="ENSGT00940000163452"/>
<reference evidence="2" key="3">
    <citation type="submission" date="2025-09" db="UniProtKB">
        <authorList>
            <consortium name="Ensembl"/>
        </authorList>
    </citation>
    <scope>IDENTIFICATION</scope>
    <source>
        <strain evidence="2">Guanapo</strain>
    </source>
</reference>
<organism evidence="2 3">
    <name type="scientific">Poecilia reticulata</name>
    <name type="common">Guppy</name>
    <name type="synonym">Acanthophacelus reticulatus</name>
    <dbReference type="NCBI Taxonomy" id="8081"/>
    <lineage>
        <taxon>Eukaryota</taxon>
        <taxon>Metazoa</taxon>
        <taxon>Chordata</taxon>
        <taxon>Craniata</taxon>
        <taxon>Vertebrata</taxon>
        <taxon>Euteleostomi</taxon>
        <taxon>Actinopterygii</taxon>
        <taxon>Neopterygii</taxon>
        <taxon>Teleostei</taxon>
        <taxon>Neoteleostei</taxon>
        <taxon>Acanthomorphata</taxon>
        <taxon>Ovalentaria</taxon>
        <taxon>Atherinomorphae</taxon>
        <taxon>Cyprinodontiformes</taxon>
        <taxon>Poeciliidae</taxon>
        <taxon>Poeciliinae</taxon>
        <taxon>Poecilia</taxon>
    </lineage>
</organism>
<accession>A0A3P9PAK4</accession>
<evidence type="ECO:0000259" key="1">
    <source>
        <dbReference type="Pfam" id="PF03184"/>
    </source>
</evidence>
<dbReference type="GO" id="GO:0003676">
    <property type="term" value="F:nucleic acid binding"/>
    <property type="evidence" value="ECO:0007669"/>
    <property type="project" value="InterPro"/>
</dbReference>
<dbReference type="OMA" id="YKECKAG"/>